<evidence type="ECO:0008006" key="3">
    <source>
        <dbReference type="Google" id="ProtNLM"/>
    </source>
</evidence>
<organism evidence="1 2">
    <name type="scientific">Yersinia intermedia</name>
    <dbReference type="NCBI Taxonomy" id="631"/>
    <lineage>
        <taxon>Bacteria</taxon>
        <taxon>Pseudomonadati</taxon>
        <taxon>Pseudomonadota</taxon>
        <taxon>Gammaproteobacteria</taxon>
        <taxon>Enterobacterales</taxon>
        <taxon>Yersiniaceae</taxon>
        <taxon>Yersinia</taxon>
    </lineage>
</organism>
<protein>
    <recommendedName>
        <fullName evidence="3">Prophage protein</fullName>
    </recommendedName>
</protein>
<dbReference type="Proteomes" id="UP000196440">
    <property type="component" value="Unassembled WGS sequence"/>
</dbReference>
<reference evidence="1 2" key="1">
    <citation type="submission" date="2017-05" db="EMBL/GenBank/DDBJ databases">
        <title>Whole genome sequencing of Yersinia kristensenii.</title>
        <authorList>
            <person name="Campioni F."/>
        </authorList>
    </citation>
    <scope>NUCLEOTIDE SEQUENCE [LARGE SCALE GENOMIC DNA]</scope>
    <source>
        <strain evidence="1 2">CFSAN060536</strain>
    </source>
</reference>
<gene>
    <name evidence="1" type="ORF">CBW57_09725</name>
</gene>
<accession>A0A209A2T4</accession>
<comment type="caution">
    <text evidence="1">The sequence shown here is derived from an EMBL/GenBank/DDBJ whole genome shotgun (WGS) entry which is preliminary data.</text>
</comment>
<dbReference type="EMBL" id="NHOI01000011">
    <property type="protein sequence ID" value="OVZ87062.1"/>
    <property type="molecule type" value="Genomic_DNA"/>
</dbReference>
<proteinExistence type="predicted"/>
<evidence type="ECO:0000313" key="1">
    <source>
        <dbReference type="EMBL" id="OVZ87062.1"/>
    </source>
</evidence>
<name>A0A209A2T4_YERIN</name>
<dbReference type="AlphaFoldDB" id="A0A209A2T4"/>
<sequence>MKSNQLEDVTCQVKQAQAVLAMWLELATSNKNDVSDKIGAIITLLNGVPEVMIAANSKLADYDYEKYKGGKNE</sequence>
<evidence type="ECO:0000313" key="2">
    <source>
        <dbReference type="Proteomes" id="UP000196440"/>
    </source>
</evidence>
<dbReference type="RefSeq" id="WP_050322235.1">
    <property type="nucleotide sequence ID" value="NZ_NHOI01000011.1"/>
</dbReference>